<keyword evidence="2" id="KW-1185">Reference proteome</keyword>
<dbReference type="OrthoDB" id="7765128at2759"/>
<evidence type="ECO:0000313" key="2">
    <source>
        <dbReference type="Proteomes" id="UP001153620"/>
    </source>
</evidence>
<accession>A0A9N9RZB9</accession>
<gene>
    <name evidence="1" type="ORF">CHIRRI_LOCUS9539</name>
</gene>
<protein>
    <recommendedName>
        <fullName evidence="3">ZAD domain-containing protein</fullName>
    </recommendedName>
</protein>
<name>A0A9N9RZB9_9DIPT</name>
<proteinExistence type="predicted"/>
<dbReference type="EMBL" id="OU895879">
    <property type="protein sequence ID" value="CAG9806684.1"/>
    <property type="molecule type" value="Genomic_DNA"/>
</dbReference>
<reference evidence="1" key="1">
    <citation type="submission" date="2022-01" db="EMBL/GenBank/DDBJ databases">
        <authorList>
            <person name="King R."/>
        </authorList>
    </citation>
    <scope>NUCLEOTIDE SEQUENCE</scope>
</reference>
<reference evidence="1" key="2">
    <citation type="submission" date="2022-10" db="EMBL/GenBank/DDBJ databases">
        <authorList>
            <consortium name="ENA_rothamsted_submissions"/>
            <consortium name="culmorum"/>
            <person name="King R."/>
        </authorList>
    </citation>
    <scope>NUCLEOTIDE SEQUENCE</scope>
</reference>
<dbReference type="AlphaFoldDB" id="A0A9N9RZB9"/>
<evidence type="ECO:0000313" key="1">
    <source>
        <dbReference type="EMBL" id="CAG9806684.1"/>
    </source>
</evidence>
<evidence type="ECO:0008006" key="3">
    <source>
        <dbReference type="Google" id="ProtNLM"/>
    </source>
</evidence>
<sequence>MSFSGFYINFFMQKITVVYNVRLCCICTSNSSQFYLNIHQNVISFKNSYIPLSHIIEETLQFKLSRDDQHICIDCKSKVIEFFIFKRLNEEGRKIISKVSTIHVLSSPKENVLVTDQLVINDELCDADDKSLTSSSESNLRKLTWKRNKRKVAKNAGMSYVSSKGKFVDAKQMRKSCNSCRLNCSQNVTEADRVKNFESFYKLGDIGKQRSFLYSHMKIVAPKRSHKTRKIQRHFYLDTFNASGSSKLIKVCRFSFLNTFCISSQMLDTIYRKFTYNGVIDDDQRGRYERNKDRLKESTINCDED</sequence>
<organism evidence="1 2">
    <name type="scientific">Chironomus riparius</name>
    <dbReference type="NCBI Taxonomy" id="315576"/>
    <lineage>
        <taxon>Eukaryota</taxon>
        <taxon>Metazoa</taxon>
        <taxon>Ecdysozoa</taxon>
        <taxon>Arthropoda</taxon>
        <taxon>Hexapoda</taxon>
        <taxon>Insecta</taxon>
        <taxon>Pterygota</taxon>
        <taxon>Neoptera</taxon>
        <taxon>Endopterygota</taxon>
        <taxon>Diptera</taxon>
        <taxon>Nematocera</taxon>
        <taxon>Chironomoidea</taxon>
        <taxon>Chironomidae</taxon>
        <taxon>Chironominae</taxon>
        <taxon>Chironomus</taxon>
    </lineage>
</organism>
<dbReference type="Proteomes" id="UP001153620">
    <property type="component" value="Chromosome 3"/>
</dbReference>
<dbReference type="PANTHER" id="PTHR10773">
    <property type="entry name" value="DNA-DIRECTED RNA POLYMERASES I, II, AND III SUBUNIT RPABC2"/>
    <property type="match status" value="1"/>
</dbReference>
<dbReference type="PANTHER" id="PTHR10773:SF19">
    <property type="match status" value="1"/>
</dbReference>